<gene>
    <name evidence="1" type="ORF">AFM11_19840</name>
</gene>
<dbReference type="RefSeq" id="WP_067851851.1">
    <property type="nucleotide sequence ID" value="NZ_LGTW01000013.1"/>
</dbReference>
<sequence length="160" mass="17148">MNDNRISATPATTHNRAVDGRIDCHPSLRCRAIARLRAGQLDAQLAVGAPTPPGSPIAVRATRLTSIAEREAIARTLRRAVHDAADSRMVFSSRIPLHRKNIEAAEPVIDAITLRLHSPLPVSARGMARLIRLLRDGTGPLYAYGRGDLTGRLGAALAAL</sequence>
<reference evidence="1 2" key="1">
    <citation type="submission" date="2015-07" db="EMBL/GenBank/DDBJ databases">
        <title>A draft genome sequence of Mycobacterium wolinskyi.</title>
        <authorList>
            <person name="de Man T.J."/>
            <person name="Perry K.A."/>
            <person name="Coulliette A.D."/>
            <person name="Jensen B."/>
            <person name="Toney N.C."/>
            <person name="Limbago B.M."/>
            <person name="Noble-Wang J."/>
        </authorList>
    </citation>
    <scope>NUCLEOTIDE SEQUENCE [LARGE SCALE GENOMIC DNA]</scope>
    <source>
        <strain evidence="1 2">CDC_01</strain>
    </source>
</reference>
<organism evidence="1 2">
    <name type="scientific">Mycolicibacterium wolinskyi</name>
    <dbReference type="NCBI Taxonomy" id="59750"/>
    <lineage>
        <taxon>Bacteria</taxon>
        <taxon>Bacillati</taxon>
        <taxon>Actinomycetota</taxon>
        <taxon>Actinomycetes</taxon>
        <taxon>Mycobacteriales</taxon>
        <taxon>Mycobacteriaceae</taxon>
        <taxon>Mycolicibacterium</taxon>
    </lineage>
</organism>
<comment type="caution">
    <text evidence="1">The sequence shown here is derived from an EMBL/GenBank/DDBJ whole genome shotgun (WGS) entry which is preliminary data.</text>
</comment>
<dbReference type="PATRIC" id="fig|59750.3.peg.1302"/>
<protein>
    <submittedName>
        <fullName evidence="1">Uncharacterized protein</fullName>
    </submittedName>
</protein>
<keyword evidence="2" id="KW-1185">Reference proteome</keyword>
<proteinExistence type="predicted"/>
<dbReference type="EMBL" id="LGTW01000013">
    <property type="protein sequence ID" value="KWX22409.1"/>
    <property type="molecule type" value="Genomic_DNA"/>
</dbReference>
<name>A0A132PJ84_9MYCO</name>
<evidence type="ECO:0000313" key="1">
    <source>
        <dbReference type="EMBL" id="KWX22409.1"/>
    </source>
</evidence>
<dbReference type="Proteomes" id="UP000070612">
    <property type="component" value="Unassembled WGS sequence"/>
</dbReference>
<accession>A0A132PJ84</accession>
<dbReference type="AlphaFoldDB" id="A0A132PJ84"/>
<evidence type="ECO:0000313" key="2">
    <source>
        <dbReference type="Proteomes" id="UP000070612"/>
    </source>
</evidence>